<dbReference type="Gene3D" id="2.60.40.1080">
    <property type="match status" value="2"/>
</dbReference>
<dbReference type="AlphaFoldDB" id="A0A517QQ09"/>
<feature type="signal peptide" evidence="1">
    <location>
        <begin position="1"/>
        <end position="21"/>
    </location>
</feature>
<dbReference type="InterPro" id="IPR054604">
    <property type="entry name" value="SbsC_Big-like"/>
</dbReference>
<evidence type="ECO:0000313" key="3">
    <source>
        <dbReference type="EMBL" id="QDT33702.1"/>
    </source>
</evidence>
<evidence type="ECO:0000256" key="1">
    <source>
        <dbReference type="SAM" id="SignalP"/>
    </source>
</evidence>
<name>A0A517QQ09_9PLAN</name>
<dbReference type="Pfam" id="PF07583">
    <property type="entry name" value="PSCyt2"/>
    <property type="match status" value="1"/>
</dbReference>
<gene>
    <name evidence="3" type="ORF">Mal48_29560</name>
</gene>
<feature type="domain" description="BIG2" evidence="2">
    <location>
        <begin position="226"/>
        <end position="306"/>
    </location>
</feature>
<feature type="chain" id="PRO_5022012791" evidence="1">
    <location>
        <begin position="22"/>
        <end position="822"/>
    </location>
</feature>
<dbReference type="InterPro" id="IPR011444">
    <property type="entry name" value="DUF1549"/>
</dbReference>
<reference evidence="3 4" key="1">
    <citation type="submission" date="2019-02" db="EMBL/GenBank/DDBJ databases">
        <title>Deep-cultivation of Planctomycetes and their phenomic and genomic characterization uncovers novel biology.</title>
        <authorList>
            <person name="Wiegand S."/>
            <person name="Jogler M."/>
            <person name="Boedeker C."/>
            <person name="Pinto D."/>
            <person name="Vollmers J."/>
            <person name="Rivas-Marin E."/>
            <person name="Kohn T."/>
            <person name="Peeters S.H."/>
            <person name="Heuer A."/>
            <person name="Rast P."/>
            <person name="Oberbeckmann S."/>
            <person name="Bunk B."/>
            <person name="Jeske O."/>
            <person name="Meyerdierks A."/>
            <person name="Storesund J.E."/>
            <person name="Kallscheuer N."/>
            <person name="Luecker S."/>
            <person name="Lage O.M."/>
            <person name="Pohl T."/>
            <person name="Merkel B.J."/>
            <person name="Hornburger P."/>
            <person name="Mueller R.-W."/>
            <person name="Bruemmer F."/>
            <person name="Labrenz M."/>
            <person name="Spormann A.M."/>
            <person name="Op den Camp H."/>
            <person name="Overmann J."/>
            <person name="Amann R."/>
            <person name="Jetten M.S.M."/>
            <person name="Mascher T."/>
            <person name="Medema M.H."/>
            <person name="Devos D.P."/>
            <person name="Kaster A.-K."/>
            <person name="Ovreas L."/>
            <person name="Rohde M."/>
            <person name="Galperin M.Y."/>
            <person name="Jogler C."/>
        </authorList>
    </citation>
    <scope>NUCLEOTIDE SEQUENCE [LARGE SCALE GENOMIC DNA]</scope>
    <source>
        <strain evidence="3 4">Mal48</strain>
    </source>
</reference>
<dbReference type="InterPro" id="IPR003343">
    <property type="entry name" value="Big_2"/>
</dbReference>
<evidence type="ECO:0000259" key="2">
    <source>
        <dbReference type="SMART" id="SM00635"/>
    </source>
</evidence>
<dbReference type="Pfam" id="PF22359">
    <property type="entry name" value="Big-like"/>
    <property type="match status" value="1"/>
</dbReference>
<dbReference type="Pfam" id="PF07587">
    <property type="entry name" value="PSD1"/>
    <property type="match status" value="1"/>
</dbReference>
<dbReference type="Proteomes" id="UP000315724">
    <property type="component" value="Chromosome"/>
</dbReference>
<evidence type="ECO:0000313" key="4">
    <source>
        <dbReference type="Proteomes" id="UP000315724"/>
    </source>
</evidence>
<dbReference type="InterPro" id="IPR022655">
    <property type="entry name" value="DUF1553"/>
</dbReference>
<keyword evidence="4" id="KW-1185">Reference proteome</keyword>
<dbReference type="InterPro" id="IPR008964">
    <property type="entry name" value="Invasin/intimin_cell_adhesion"/>
</dbReference>
<organism evidence="3 4">
    <name type="scientific">Thalassoglobus polymorphus</name>
    <dbReference type="NCBI Taxonomy" id="2527994"/>
    <lineage>
        <taxon>Bacteria</taxon>
        <taxon>Pseudomonadati</taxon>
        <taxon>Planctomycetota</taxon>
        <taxon>Planctomycetia</taxon>
        <taxon>Planctomycetales</taxon>
        <taxon>Planctomycetaceae</taxon>
        <taxon>Thalassoglobus</taxon>
    </lineage>
</organism>
<dbReference type="RefSeq" id="WP_197441701.1">
    <property type="nucleotide sequence ID" value="NZ_CP036267.1"/>
</dbReference>
<dbReference type="SUPFAM" id="SSF49373">
    <property type="entry name" value="Invasin/intimin cell-adhesion fragments"/>
    <property type="match status" value="2"/>
</dbReference>
<dbReference type="EMBL" id="CP036267">
    <property type="protein sequence ID" value="QDT33702.1"/>
    <property type="molecule type" value="Genomic_DNA"/>
</dbReference>
<accession>A0A517QQ09</accession>
<dbReference type="PANTHER" id="PTHR35889">
    <property type="entry name" value="CYCLOINULO-OLIGOSACCHARIDE FRUCTANOTRANSFERASE-RELATED"/>
    <property type="match status" value="1"/>
</dbReference>
<proteinExistence type="predicted"/>
<dbReference type="KEGG" id="tpol:Mal48_29560"/>
<dbReference type="SMART" id="SM00635">
    <property type="entry name" value="BID_2"/>
    <property type="match status" value="2"/>
</dbReference>
<sequence length="822" mass="92310" precursor="true">MLRMISMRISIFLLIANIALGAEEASLQIEPAEVTLSGAFDRAQLLVSPKLDAAKAISAGDLTQQAEYTSSDENIVTVSSEGQLLAVMNGTAEITIQVGEKISKVPVTVTGVEETPEINYLTDVQPIMSRAGCNSGACHASQYGKGGFILSVFSFDPQKDREAIVTDRSQRRVNFIDPERSLFLKKPTMQVAHGGGKRLQAGSPDYQILLNWIRNQAPGPDQKSIRVTQLEVFPKEKIISPEHLQQLRVVATYSDDSKRDVTHWAKYSSLDDGVVSVSDNGLVTSAGLGQTSILVRFENFAQNVLFMTPYGDSHLADWQNNNFVDELASSKFEKLGITPSPLCDDATFVRRAFLDAVGSIPTIEETQQFLDDTSPNKREQLVDRLLGLTGNPSLDRYNDRYAALWTLKWSDLLRNSSRGAAADEQRMWAMHNWIKESFRTNKPIDQFTRELVTAKGSIYSSGPASYFRINSNSSDLAEATTQIFLGLRLGCAKCHHHPFEKYSQEDYYSFAAFFSRVGTKNSEEFGLFGRESVVIVKNSGEVRHPKTRKNLVPKTLDHVESDHPLDRRIPLADWLTSKENSLFAKSIANRYTSYLLGRGLVEPVDDMRETNPATNPELLDRLAQHFIDSDFDVKQLMRVIMTSRLYQLSSVPTSQNQTDSKFYSHYYVKRLSAEPLLDAIDQVTKSQTKFKSLPPGTRAIELPDGEYPDYFLTVFGKPRRVSVCECERMPDENLAQALHTLNGEILARKLADKAGRIESLTKDKVESDAAIEQLYLAALSRFPRPEEIQALKSFEKEAESPRQFYEDVLWTLLNSKEFLFNH</sequence>
<protein>
    <submittedName>
        <fullName evidence="3">Bacterial Ig-like domain (Group 2)</fullName>
    </submittedName>
</protein>
<dbReference type="PANTHER" id="PTHR35889:SF3">
    <property type="entry name" value="F-BOX DOMAIN-CONTAINING PROTEIN"/>
    <property type="match status" value="1"/>
</dbReference>
<feature type="domain" description="BIG2" evidence="2">
    <location>
        <begin position="30"/>
        <end position="108"/>
    </location>
</feature>
<keyword evidence="1" id="KW-0732">Signal</keyword>
<dbReference type="CDD" id="cd06225">
    <property type="entry name" value="HAMP"/>
    <property type="match status" value="1"/>
</dbReference>